<dbReference type="RefSeq" id="WP_345209207.1">
    <property type="nucleotide sequence ID" value="NZ_BAABFT010000001.1"/>
</dbReference>
<dbReference type="InterPro" id="IPR029069">
    <property type="entry name" value="HotDog_dom_sf"/>
</dbReference>
<dbReference type="Proteomes" id="UP001500582">
    <property type="component" value="Unassembled WGS sequence"/>
</dbReference>
<dbReference type="Pfam" id="PF14539">
    <property type="entry name" value="DUF4442"/>
    <property type="match status" value="1"/>
</dbReference>
<name>A0ABP8FQE7_9SPHI</name>
<gene>
    <name evidence="1" type="ORF">GCM10023149_02990</name>
</gene>
<reference evidence="2" key="1">
    <citation type="journal article" date="2019" name="Int. J. Syst. Evol. Microbiol.">
        <title>The Global Catalogue of Microorganisms (GCM) 10K type strain sequencing project: providing services to taxonomists for standard genome sequencing and annotation.</title>
        <authorList>
            <consortium name="The Broad Institute Genomics Platform"/>
            <consortium name="The Broad Institute Genome Sequencing Center for Infectious Disease"/>
            <person name="Wu L."/>
            <person name="Ma J."/>
        </authorList>
    </citation>
    <scope>NUCLEOTIDE SEQUENCE [LARGE SCALE GENOMIC DNA]</scope>
    <source>
        <strain evidence="2">JCM 17705</strain>
    </source>
</reference>
<accession>A0ABP8FQE7</accession>
<dbReference type="SUPFAM" id="SSF54637">
    <property type="entry name" value="Thioesterase/thiol ester dehydrase-isomerase"/>
    <property type="match status" value="1"/>
</dbReference>
<protein>
    <recommendedName>
        <fullName evidence="3">DUF4442 domain-containing protein</fullName>
    </recommendedName>
</protein>
<comment type="caution">
    <text evidence="1">The sequence shown here is derived from an EMBL/GenBank/DDBJ whole genome shotgun (WGS) entry which is preliminary data.</text>
</comment>
<keyword evidence="2" id="KW-1185">Reference proteome</keyword>
<sequence length="162" mass="18883">MRVSENRLKWIMRLYPPMLFQRIWVVKFEPGFRGVTVRVKKSFLNKNYNKSIFGGTIFSAADPFYPVLFHQIFSNKGYRIIVWLKACDIRYIKPARTTLSFTIQLSDNDITEAENNLNRIGKNVKAYPIEMIDENGILCASLLSEVYMRNLDYVDNKQTAAV</sequence>
<dbReference type="Gene3D" id="3.10.129.10">
    <property type="entry name" value="Hotdog Thioesterase"/>
    <property type="match status" value="1"/>
</dbReference>
<evidence type="ECO:0008006" key="3">
    <source>
        <dbReference type="Google" id="ProtNLM"/>
    </source>
</evidence>
<dbReference type="InterPro" id="IPR027961">
    <property type="entry name" value="DUF4442"/>
</dbReference>
<organism evidence="1 2">
    <name type="scientific">Mucilaginibacter gynuensis</name>
    <dbReference type="NCBI Taxonomy" id="1302236"/>
    <lineage>
        <taxon>Bacteria</taxon>
        <taxon>Pseudomonadati</taxon>
        <taxon>Bacteroidota</taxon>
        <taxon>Sphingobacteriia</taxon>
        <taxon>Sphingobacteriales</taxon>
        <taxon>Sphingobacteriaceae</taxon>
        <taxon>Mucilaginibacter</taxon>
    </lineage>
</organism>
<dbReference type="EMBL" id="BAABFT010000001">
    <property type="protein sequence ID" value="GAA4308889.1"/>
    <property type="molecule type" value="Genomic_DNA"/>
</dbReference>
<evidence type="ECO:0000313" key="1">
    <source>
        <dbReference type="EMBL" id="GAA4308889.1"/>
    </source>
</evidence>
<proteinExistence type="predicted"/>
<evidence type="ECO:0000313" key="2">
    <source>
        <dbReference type="Proteomes" id="UP001500582"/>
    </source>
</evidence>